<dbReference type="Pfam" id="PF12838">
    <property type="entry name" value="Fer4_7"/>
    <property type="match status" value="1"/>
</dbReference>
<evidence type="ECO:0000256" key="4">
    <source>
        <dbReference type="ARBA" id="ARBA00023004"/>
    </source>
</evidence>
<keyword evidence="1" id="KW-0004">4Fe-4S</keyword>
<dbReference type="InterPro" id="IPR050123">
    <property type="entry name" value="Prok_molybdopt-oxidoreductase"/>
</dbReference>
<dbReference type="Gene3D" id="3.10.20.740">
    <property type="match status" value="1"/>
</dbReference>
<evidence type="ECO:0000256" key="1">
    <source>
        <dbReference type="ARBA" id="ARBA00022485"/>
    </source>
</evidence>
<evidence type="ECO:0000256" key="3">
    <source>
        <dbReference type="ARBA" id="ARBA00022737"/>
    </source>
</evidence>
<dbReference type="SMART" id="SM00926">
    <property type="entry name" value="Molybdop_Fe4S4"/>
    <property type="match status" value="1"/>
</dbReference>
<dbReference type="FunFam" id="3.30.70.20:FF:000035">
    <property type="entry name" value="Iron hydrogenase 1"/>
    <property type="match status" value="1"/>
</dbReference>
<dbReference type="GO" id="GO:0046872">
    <property type="term" value="F:metal ion binding"/>
    <property type="evidence" value="ECO:0007669"/>
    <property type="project" value="UniProtKB-KW"/>
</dbReference>
<dbReference type="InterPro" id="IPR017900">
    <property type="entry name" value="4Fe4S_Fe_S_CS"/>
</dbReference>
<dbReference type="Gene3D" id="3.30.200.210">
    <property type="match status" value="1"/>
</dbReference>
<keyword evidence="2" id="KW-0479">Metal-binding</keyword>
<comment type="caution">
    <text evidence="10">The sequence shown here is derived from an EMBL/GenBank/DDBJ whole genome shotgun (WGS) entry which is preliminary data.</text>
</comment>
<keyword evidence="4" id="KW-0408">Iron</keyword>
<gene>
    <name evidence="10" type="ORF">ADM99_07925</name>
</gene>
<dbReference type="InterPro" id="IPR006656">
    <property type="entry name" value="Mopterin_OxRdtase"/>
</dbReference>
<dbReference type="STRING" id="229920.ADM99_07925"/>
<dbReference type="Proteomes" id="UP000050430">
    <property type="component" value="Unassembled WGS sequence"/>
</dbReference>
<feature type="domain" description="4Fe-4S His(Cys)3-ligated-type" evidence="9">
    <location>
        <begin position="80"/>
        <end position="119"/>
    </location>
</feature>
<dbReference type="SMART" id="SM00929">
    <property type="entry name" value="NADH-G_4Fe-4S_3"/>
    <property type="match status" value="1"/>
</dbReference>
<evidence type="ECO:0000259" key="6">
    <source>
        <dbReference type="PROSITE" id="PS51085"/>
    </source>
</evidence>
<dbReference type="PANTHER" id="PTHR43105">
    <property type="entry name" value="RESPIRATORY NITRATE REDUCTASE"/>
    <property type="match status" value="1"/>
</dbReference>
<dbReference type="Gene3D" id="3.40.50.740">
    <property type="match status" value="1"/>
</dbReference>
<dbReference type="GO" id="GO:0051539">
    <property type="term" value="F:4 iron, 4 sulfur cluster binding"/>
    <property type="evidence" value="ECO:0007669"/>
    <property type="project" value="UniProtKB-KW"/>
</dbReference>
<organism evidence="10 11">
    <name type="scientific">Leptolinea tardivitalis</name>
    <dbReference type="NCBI Taxonomy" id="229920"/>
    <lineage>
        <taxon>Bacteria</taxon>
        <taxon>Bacillati</taxon>
        <taxon>Chloroflexota</taxon>
        <taxon>Anaerolineae</taxon>
        <taxon>Anaerolineales</taxon>
        <taxon>Anaerolineaceae</taxon>
        <taxon>Leptolinea</taxon>
    </lineage>
</organism>
<keyword evidence="3" id="KW-0677">Repeat</keyword>
<dbReference type="Pfam" id="PF13510">
    <property type="entry name" value="Fer2_4"/>
    <property type="match status" value="1"/>
</dbReference>
<keyword evidence="11" id="KW-1185">Reference proteome</keyword>
<dbReference type="PANTHER" id="PTHR43105:SF10">
    <property type="entry name" value="NADH-QUINONE OXIDOREDUCTASE SUBUNIT G"/>
    <property type="match status" value="1"/>
</dbReference>
<evidence type="ECO:0000313" key="10">
    <source>
        <dbReference type="EMBL" id="KPL72951.1"/>
    </source>
</evidence>
<dbReference type="CDD" id="cd00207">
    <property type="entry name" value="fer2"/>
    <property type="match status" value="1"/>
</dbReference>
<dbReference type="InterPro" id="IPR017896">
    <property type="entry name" value="4Fe4S_Fe-S-bd"/>
</dbReference>
<dbReference type="PROSITE" id="PS00198">
    <property type="entry name" value="4FE4S_FER_1"/>
    <property type="match status" value="1"/>
</dbReference>
<evidence type="ECO:0000259" key="8">
    <source>
        <dbReference type="PROSITE" id="PS51669"/>
    </source>
</evidence>
<name>A0A0P6XDH6_9CHLR</name>
<feature type="domain" description="4Fe-4S Mo/W bis-MGD-type" evidence="8">
    <location>
        <begin position="243"/>
        <end position="299"/>
    </location>
</feature>
<proteinExistence type="predicted"/>
<feature type="domain" description="4Fe-4S ferredoxin-type" evidence="7">
    <location>
        <begin position="164"/>
        <end position="183"/>
    </location>
</feature>
<dbReference type="InterPro" id="IPR036010">
    <property type="entry name" value="2Fe-2S_ferredoxin-like_sf"/>
</dbReference>
<feature type="domain" description="2Fe-2S ferredoxin-type" evidence="6">
    <location>
        <begin position="2"/>
        <end position="80"/>
    </location>
</feature>
<feature type="domain" description="4Fe-4S ferredoxin-type" evidence="7">
    <location>
        <begin position="208"/>
        <end position="236"/>
    </location>
</feature>
<evidence type="ECO:0000313" key="11">
    <source>
        <dbReference type="Proteomes" id="UP000050430"/>
    </source>
</evidence>
<dbReference type="PROSITE" id="PS51669">
    <property type="entry name" value="4FE4S_MOW_BIS_MGD"/>
    <property type="match status" value="1"/>
</dbReference>
<dbReference type="PROSITE" id="PS51085">
    <property type="entry name" value="2FE2S_FER_2"/>
    <property type="match status" value="1"/>
</dbReference>
<dbReference type="GO" id="GO:0016020">
    <property type="term" value="C:membrane"/>
    <property type="evidence" value="ECO:0007669"/>
    <property type="project" value="TreeGrafter"/>
</dbReference>
<dbReference type="AlphaFoldDB" id="A0A0P6XDH6"/>
<dbReference type="Pfam" id="PF04879">
    <property type="entry name" value="Molybdop_Fe4S4"/>
    <property type="match status" value="1"/>
</dbReference>
<dbReference type="SUPFAM" id="SSF54292">
    <property type="entry name" value="2Fe-2S ferredoxin-like"/>
    <property type="match status" value="1"/>
</dbReference>
<dbReference type="PROSITE" id="PS51839">
    <property type="entry name" value="4FE4S_HC3"/>
    <property type="match status" value="1"/>
</dbReference>
<dbReference type="Gene3D" id="3.30.70.20">
    <property type="match status" value="1"/>
</dbReference>
<dbReference type="InterPro" id="IPR019574">
    <property type="entry name" value="NADH_UbQ_OxRdtase_Gsu_4Fe4S-bd"/>
</dbReference>
<dbReference type="OrthoDB" id="9803192at2"/>
<reference evidence="10 11" key="1">
    <citation type="submission" date="2015-07" db="EMBL/GenBank/DDBJ databases">
        <title>Genome sequence of Leptolinea tardivitalis DSM 16556.</title>
        <authorList>
            <person name="Hemp J."/>
            <person name="Ward L.M."/>
            <person name="Pace L.A."/>
            <person name="Fischer W.W."/>
        </authorList>
    </citation>
    <scope>NUCLEOTIDE SEQUENCE [LARGE SCALE GENOMIC DNA]</scope>
    <source>
        <strain evidence="10 11">YMTK-2</strain>
    </source>
</reference>
<protein>
    <recommendedName>
        <fullName evidence="12">NADH dehydrogenase</fullName>
    </recommendedName>
</protein>
<dbReference type="EMBL" id="LGCK01000007">
    <property type="protein sequence ID" value="KPL72951.1"/>
    <property type="molecule type" value="Genomic_DNA"/>
</dbReference>
<sequence>MTPLHITLNGTPCLAKHGQTILKAAQENGVDIPTLCAYKDLPPFGGCRMCVVEVDGMRGFPTACTTPVEEGMVIRTETPALQSLRLETFNLLLSEHPLSCLVCPENGNCTECMITIRKGGVTTGCSSCPKNQQCELQVLAKRLGVEDIHLPVKYRSYPVEKFDPFYDRDYNLCVLCGRCVQVCDKLHFLSTLTFVERGPHAGVGTAFGRNHVDAGCSFCGACVDRCPTGTLTEKARKWEGVADNEIETTCPYCAAGCSIRLQVRKGMVIGSLPGEDPAINAGNLCVHGRFGVSEVVNHVTRMQKPWQWIDNHRFESSWEEIIAQAAGRLSACASDRVVVQVSTSLPDEDLYVAGKFAREVLHVSSNMPDEVKYISSLRHLINQAGTFESLRQADCVIGVGLDTRYSLSWLEYEFKMLKKNGTFLISINTSHRSLEQFVDVFVNASEEGFEGVTSDLLETLNKKEKGIGPIHQVVEALSNSQHPMIIVGADGMENPRLVDLISNLAQKTKAGVICLPLQGNLFGAIQSAAFISETETLTQPDVLYCIGDTPGMDAGFTIYQNAFASEKDGINIGLPSAVFTEREGTFTNAELRHRPIHKAVEPPGMALPDWQIITAIAKGMGASGFDFNTIEDIRQEMSANSKNNRWMEAKSPCLVFTGQGSKNDPIFMGKPLSSKVAGLRALLDTLRAKAGGQ</sequence>
<keyword evidence="5" id="KW-0411">Iron-sulfur</keyword>
<dbReference type="SUPFAM" id="SSF53706">
    <property type="entry name" value="Formate dehydrogenase/DMSO reductase, domains 1-3"/>
    <property type="match status" value="1"/>
</dbReference>
<evidence type="ECO:0008006" key="12">
    <source>
        <dbReference type="Google" id="ProtNLM"/>
    </source>
</evidence>
<evidence type="ECO:0000259" key="9">
    <source>
        <dbReference type="PROSITE" id="PS51839"/>
    </source>
</evidence>
<evidence type="ECO:0000256" key="2">
    <source>
        <dbReference type="ARBA" id="ARBA00022723"/>
    </source>
</evidence>
<dbReference type="InterPro" id="IPR001041">
    <property type="entry name" value="2Fe-2S_ferredoxin-type"/>
</dbReference>
<dbReference type="GO" id="GO:0022904">
    <property type="term" value="P:respiratory electron transport chain"/>
    <property type="evidence" value="ECO:0007669"/>
    <property type="project" value="TreeGrafter"/>
</dbReference>
<evidence type="ECO:0000259" key="7">
    <source>
        <dbReference type="PROSITE" id="PS51379"/>
    </source>
</evidence>
<dbReference type="Pfam" id="PF00384">
    <property type="entry name" value="Molybdopterin"/>
    <property type="match status" value="1"/>
</dbReference>
<dbReference type="RefSeq" id="WP_062420914.1">
    <property type="nucleotide sequence ID" value="NZ_BBYA01000008.1"/>
</dbReference>
<accession>A0A0P6XDH6</accession>
<dbReference type="PROSITE" id="PS51379">
    <property type="entry name" value="4FE4S_FER_2"/>
    <property type="match status" value="2"/>
</dbReference>
<dbReference type="Pfam" id="PF10588">
    <property type="entry name" value="NADH-G_4Fe-4S_3"/>
    <property type="match status" value="1"/>
</dbReference>
<dbReference type="SUPFAM" id="SSF54862">
    <property type="entry name" value="4Fe-4S ferredoxins"/>
    <property type="match status" value="1"/>
</dbReference>
<evidence type="ECO:0000256" key="5">
    <source>
        <dbReference type="ARBA" id="ARBA00023014"/>
    </source>
</evidence>
<dbReference type="InterPro" id="IPR006963">
    <property type="entry name" value="Mopterin_OxRdtase_4Fe-4S_dom"/>
</dbReference>
<dbReference type="GO" id="GO:0003954">
    <property type="term" value="F:NADH dehydrogenase activity"/>
    <property type="evidence" value="ECO:0007669"/>
    <property type="project" value="TreeGrafter"/>
</dbReference>